<dbReference type="RefSeq" id="XP_075084745.1">
    <property type="nucleotide sequence ID" value="XM_075228644.1"/>
</dbReference>
<dbReference type="Proteomes" id="UP000790787">
    <property type="component" value="Chromosome 13"/>
</dbReference>
<gene>
    <name evidence="2" type="primary">LOC142168001</name>
</gene>
<organism evidence="1 2">
    <name type="scientific">Nicotiana tabacum</name>
    <name type="common">Common tobacco</name>
    <dbReference type="NCBI Taxonomy" id="4097"/>
    <lineage>
        <taxon>Eukaryota</taxon>
        <taxon>Viridiplantae</taxon>
        <taxon>Streptophyta</taxon>
        <taxon>Embryophyta</taxon>
        <taxon>Tracheophyta</taxon>
        <taxon>Spermatophyta</taxon>
        <taxon>Magnoliopsida</taxon>
        <taxon>eudicotyledons</taxon>
        <taxon>Gunneridae</taxon>
        <taxon>Pentapetalae</taxon>
        <taxon>asterids</taxon>
        <taxon>lamiids</taxon>
        <taxon>Solanales</taxon>
        <taxon>Solanaceae</taxon>
        <taxon>Nicotianoideae</taxon>
        <taxon>Nicotianeae</taxon>
        <taxon>Nicotiana</taxon>
    </lineage>
</organism>
<name>A0AC58SIE8_TOBAC</name>
<reference evidence="2" key="2">
    <citation type="submission" date="2025-08" db="UniProtKB">
        <authorList>
            <consortium name="RefSeq"/>
        </authorList>
    </citation>
    <scope>IDENTIFICATION</scope>
    <source>
        <tissue evidence="2">Leaf</tissue>
    </source>
</reference>
<sequence length="320" mass="37046">MKSVEEVLEVFVDELISSSLVIVSNKRGGRNPSCQIHDLVHDFCFIKSRMEKLFDFISSSAPPPPLPPPPDVMPRGMTIHYDQHLHSDENFVLFYPEKKNPYVKHLVSLKVYKVGDVDYYIWTEAKALPPSFSNLLNLETLVAYTGRSNIVLSPSNWSLAKLRHVRTDRCSVFDPYINEQTVLEEDSKLENLRILYHLQFSHSEDTEDILKRFPNLRSLGFKIFEEPWNLEQVIFENLKSLTLYKMSFSEWKVNGEESFSVLEELCIQSCRQLMEIPDSFGDIASLKSISLWGKHQLKDSALKIKEYVAEMTGEDKLEVY</sequence>
<proteinExistence type="predicted"/>
<evidence type="ECO:0000313" key="2">
    <source>
        <dbReference type="RefSeq" id="XP_075084745.1"/>
    </source>
</evidence>
<keyword evidence="1" id="KW-1185">Reference proteome</keyword>
<accession>A0AC58SIE8</accession>
<protein>
    <submittedName>
        <fullName evidence="2">Late blight resistance protein homolog R1B-23</fullName>
    </submittedName>
</protein>
<evidence type="ECO:0000313" key="1">
    <source>
        <dbReference type="Proteomes" id="UP000790787"/>
    </source>
</evidence>
<reference evidence="1" key="1">
    <citation type="journal article" date="2014" name="Nat. Commun.">
        <title>The tobacco genome sequence and its comparison with those of tomato and potato.</title>
        <authorList>
            <person name="Sierro N."/>
            <person name="Battey J.N."/>
            <person name="Ouadi S."/>
            <person name="Bakaher N."/>
            <person name="Bovet L."/>
            <person name="Willig A."/>
            <person name="Goepfert S."/>
            <person name="Peitsch M.C."/>
            <person name="Ivanov N.V."/>
        </authorList>
    </citation>
    <scope>NUCLEOTIDE SEQUENCE [LARGE SCALE GENOMIC DNA]</scope>
</reference>